<feature type="transmembrane region" description="Helical" evidence="1">
    <location>
        <begin position="82"/>
        <end position="106"/>
    </location>
</feature>
<dbReference type="AlphaFoldDB" id="A0A060NL73"/>
<dbReference type="Proteomes" id="UP000066014">
    <property type="component" value="Chromosome"/>
</dbReference>
<evidence type="ECO:0008006" key="4">
    <source>
        <dbReference type="Google" id="ProtNLM"/>
    </source>
</evidence>
<keyword evidence="1" id="KW-0472">Membrane</keyword>
<dbReference type="STRING" id="1458426.SMCB_0279"/>
<dbReference type="HOGENOM" id="CLU_072075_2_0_4"/>
<keyword evidence="1" id="KW-1133">Transmembrane helix</keyword>
<feature type="transmembrane region" description="Helical" evidence="1">
    <location>
        <begin position="191"/>
        <end position="215"/>
    </location>
</feature>
<keyword evidence="3" id="KW-1185">Reference proteome</keyword>
<organism evidence="2 3">
    <name type="scientific">Serpentinimonas maccroryi</name>
    <dbReference type="NCBI Taxonomy" id="1458426"/>
    <lineage>
        <taxon>Bacteria</taxon>
        <taxon>Pseudomonadati</taxon>
        <taxon>Pseudomonadota</taxon>
        <taxon>Betaproteobacteria</taxon>
        <taxon>Burkholderiales</taxon>
        <taxon>Comamonadaceae</taxon>
        <taxon>Serpentinimonas</taxon>
    </lineage>
</organism>
<keyword evidence="1" id="KW-0812">Transmembrane</keyword>
<name>A0A060NL73_9BURK</name>
<gene>
    <name evidence="2" type="ORF">SMCB_0279</name>
</gene>
<feature type="transmembrane region" description="Helical" evidence="1">
    <location>
        <begin position="221"/>
        <end position="245"/>
    </location>
</feature>
<sequence length="258" mass="27293">MWVRLGLSTFFKQPLALAGLFFLFMLVVSVLSLVPLLGQALALALLPAATLGLMAATRIANSGQFPMPAVLASAFAAGRERARAMLVLGLIYAAGSLLILGLTLLITGGAAAPAVLPDPAAVPVEPGASPTPQDLMLAPEAINRMLVSALLHVPLGLLFWHAPALVHWHGVSPLKSLFFSALACWTNKAALLYYFLGWAAVFFGVALVLVLLGSLVGGPRFISMLLFPVAMLMSAIFFTSLYFTFRDSFETDEGQPPA</sequence>
<dbReference type="InterPro" id="IPR047798">
    <property type="entry name" value="BPSS1780-like"/>
</dbReference>
<evidence type="ECO:0000313" key="3">
    <source>
        <dbReference type="Proteomes" id="UP000066014"/>
    </source>
</evidence>
<feature type="transmembrane region" description="Helical" evidence="1">
    <location>
        <begin position="15"/>
        <end position="34"/>
    </location>
</feature>
<accession>A0A060NL73</accession>
<dbReference type="EMBL" id="AP014569">
    <property type="protein sequence ID" value="BAO82507.1"/>
    <property type="molecule type" value="Genomic_DNA"/>
</dbReference>
<dbReference type="KEGG" id="cbab:SMCB_0279"/>
<reference evidence="2 3" key="1">
    <citation type="journal article" date="2014" name="Nat. Commun.">
        <title>Physiological and genomic features of highly alkaliphilic hydrogen-utilizing Betaproteobacteria from a continental serpentinizing site.</title>
        <authorList>
            <person name="Suzuki S."/>
            <person name="Kuenen J.G."/>
            <person name="Schipper K."/>
            <person name="van der Velde S."/>
            <person name="Ishii S."/>
            <person name="Wu A."/>
            <person name="Sorokin D.Y."/>
            <person name="Tenney A."/>
            <person name="Meng X.Y."/>
            <person name="Morrill P.L."/>
            <person name="Kamagata Y."/>
            <person name="Muyzer G."/>
            <person name="Nealson K.H."/>
        </authorList>
    </citation>
    <scope>NUCLEOTIDE SEQUENCE [LARGE SCALE GENOMIC DNA]</scope>
    <source>
        <strain evidence="2 3">B1</strain>
    </source>
</reference>
<dbReference type="NCBIfam" id="NF041043">
    <property type="entry name" value="BPSS1780_fam"/>
    <property type="match status" value="1"/>
</dbReference>
<evidence type="ECO:0000256" key="1">
    <source>
        <dbReference type="SAM" id="Phobius"/>
    </source>
</evidence>
<feature type="transmembrane region" description="Helical" evidence="1">
    <location>
        <begin position="145"/>
        <end position="170"/>
    </location>
</feature>
<proteinExistence type="predicted"/>
<protein>
    <recommendedName>
        <fullName evidence="4">Transmembrane protein</fullName>
    </recommendedName>
</protein>
<evidence type="ECO:0000313" key="2">
    <source>
        <dbReference type="EMBL" id="BAO82507.1"/>
    </source>
</evidence>